<gene>
    <name evidence="7" type="ORF">FH972_025682</name>
</gene>
<sequence length="187" mass="19338">MVHIPPPFAPNDTTASSPAIKLPTARVAVARCILHFSNTSALPLIRSSNLKKGDALSVARIAGIMGAKKTADLIPLCHNIPLSGVSVDVDAVGAGETSPALVLSKAGEPVERGKDECIGEFGGVVVTARVHTFGQTGVEMEALTAVMTAGLTVYDMCKAVDKGMRIEGCRVVLKEGGKSGRWVEGGC</sequence>
<dbReference type="UniPathway" id="UPA00344"/>
<dbReference type="CDD" id="cd01420">
    <property type="entry name" value="MoaC_PE"/>
    <property type="match status" value="1"/>
</dbReference>
<proteinExistence type="predicted"/>
<evidence type="ECO:0000259" key="6">
    <source>
        <dbReference type="Pfam" id="PF01967"/>
    </source>
</evidence>
<evidence type="ECO:0000256" key="3">
    <source>
        <dbReference type="ARBA" id="ARBA00012575"/>
    </source>
</evidence>
<dbReference type="OrthoDB" id="429626at2759"/>
<dbReference type="GO" id="GO:0006777">
    <property type="term" value="P:Mo-molybdopterin cofactor biosynthetic process"/>
    <property type="evidence" value="ECO:0007669"/>
    <property type="project" value="UniProtKB-KW"/>
</dbReference>
<dbReference type="AlphaFoldDB" id="A0A5N6L248"/>
<evidence type="ECO:0000313" key="8">
    <source>
        <dbReference type="Proteomes" id="UP000327013"/>
    </source>
</evidence>
<dbReference type="EMBL" id="VIBQ01000062">
    <property type="protein sequence ID" value="KAB8556646.1"/>
    <property type="molecule type" value="Genomic_DNA"/>
</dbReference>
<dbReference type="InterPro" id="IPR047594">
    <property type="entry name" value="MoaC_bact/euk"/>
</dbReference>
<name>A0A5N6L248_9ROSI</name>
<protein>
    <recommendedName>
        <fullName evidence="3">cyclic pyranopterin monophosphate synthase</fullName>
        <ecNumber evidence="3">4.6.1.17</ecNumber>
    </recommendedName>
</protein>
<evidence type="ECO:0000313" key="7">
    <source>
        <dbReference type="EMBL" id="KAB8556646.1"/>
    </source>
</evidence>
<evidence type="ECO:0000256" key="5">
    <source>
        <dbReference type="ARBA" id="ARBA00023239"/>
    </source>
</evidence>
<dbReference type="SUPFAM" id="SSF55040">
    <property type="entry name" value="Molybdenum cofactor biosynthesis protein C, MoaC"/>
    <property type="match status" value="1"/>
</dbReference>
<evidence type="ECO:0000256" key="2">
    <source>
        <dbReference type="ARBA" id="ARBA00005046"/>
    </source>
</evidence>
<dbReference type="InterPro" id="IPR036522">
    <property type="entry name" value="MoaC_sf"/>
</dbReference>
<keyword evidence="8" id="KW-1185">Reference proteome</keyword>
<dbReference type="Proteomes" id="UP000327013">
    <property type="component" value="Unassembled WGS sequence"/>
</dbReference>
<dbReference type="InterPro" id="IPR002820">
    <property type="entry name" value="Mopterin_CF_biosynth-C_dom"/>
</dbReference>
<feature type="domain" description="Molybdopterin cofactor biosynthesis C (MoaC)" evidence="6">
    <location>
        <begin position="21"/>
        <end position="177"/>
    </location>
</feature>
<comment type="caution">
    <text evidence="7">The sequence shown here is derived from an EMBL/GenBank/DDBJ whole genome shotgun (WGS) entry which is preliminary data.</text>
</comment>
<comment type="catalytic activity">
    <reaction evidence="1">
        <text>(8S)-3',8-cyclo-7,8-dihydroguanosine 5'-triphosphate = cyclic pyranopterin phosphate + diphosphate</text>
        <dbReference type="Rhea" id="RHEA:49580"/>
        <dbReference type="ChEBI" id="CHEBI:33019"/>
        <dbReference type="ChEBI" id="CHEBI:59648"/>
        <dbReference type="ChEBI" id="CHEBI:131766"/>
        <dbReference type="EC" id="4.6.1.17"/>
    </reaction>
</comment>
<evidence type="ECO:0000256" key="4">
    <source>
        <dbReference type="ARBA" id="ARBA00023150"/>
    </source>
</evidence>
<reference evidence="7 8" key="1">
    <citation type="submission" date="2019-06" db="EMBL/GenBank/DDBJ databases">
        <title>A chromosomal-level reference genome of Carpinus fangiana (Coryloideae, Betulaceae).</title>
        <authorList>
            <person name="Yang X."/>
            <person name="Wang Z."/>
            <person name="Zhang L."/>
            <person name="Hao G."/>
            <person name="Liu J."/>
            <person name="Yang Y."/>
        </authorList>
    </citation>
    <scope>NUCLEOTIDE SEQUENCE [LARGE SCALE GENOMIC DNA]</scope>
    <source>
        <strain evidence="7">Cfa_2016G</strain>
        <tissue evidence="7">Leaf</tissue>
    </source>
</reference>
<dbReference type="GO" id="GO:0061799">
    <property type="term" value="F:cyclic pyranopterin monophosphate synthase activity"/>
    <property type="evidence" value="ECO:0007669"/>
    <property type="project" value="UniProtKB-EC"/>
</dbReference>
<keyword evidence="5" id="KW-0456">Lyase</keyword>
<dbReference type="InterPro" id="IPR050105">
    <property type="entry name" value="MoCo_biosynth_MoaA/MoaC"/>
</dbReference>
<comment type="pathway">
    <text evidence="2">Cofactor biosynthesis; molybdopterin biosynthesis.</text>
</comment>
<accession>A0A5N6L248</accession>
<dbReference type="EC" id="4.6.1.17" evidence="3"/>
<keyword evidence="4" id="KW-0501">Molybdenum cofactor biosynthesis</keyword>
<dbReference type="Pfam" id="PF01967">
    <property type="entry name" value="MoaC"/>
    <property type="match status" value="1"/>
</dbReference>
<dbReference type="Gene3D" id="3.30.70.640">
    <property type="entry name" value="Molybdopterin cofactor biosynthesis C (MoaC) domain"/>
    <property type="match status" value="1"/>
</dbReference>
<organism evidence="7 8">
    <name type="scientific">Carpinus fangiana</name>
    <dbReference type="NCBI Taxonomy" id="176857"/>
    <lineage>
        <taxon>Eukaryota</taxon>
        <taxon>Viridiplantae</taxon>
        <taxon>Streptophyta</taxon>
        <taxon>Embryophyta</taxon>
        <taxon>Tracheophyta</taxon>
        <taxon>Spermatophyta</taxon>
        <taxon>Magnoliopsida</taxon>
        <taxon>eudicotyledons</taxon>
        <taxon>Gunneridae</taxon>
        <taxon>Pentapetalae</taxon>
        <taxon>rosids</taxon>
        <taxon>fabids</taxon>
        <taxon>Fagales</taxon>
        <taxon>Betulaceae</taxon>
        <taxon>Carpinus</taxon>
    </lineage>
</organism>
<dbReference type="PANTHER" id="PTHR22960">
    <property type="entry name" value="MOLYBDOPTERIN COFACTOR SYNTHESIS PROTEIN A"/>
    <property type="match status" value="1"/>
</dbReference>
<evidence type="ECO:0000256" key="1">
    <source>
        <dbReference type="ARBA" id="ARBA00001637"/>
    </source>
</evidence>